<dbReference type="InterPro" id="IPR005467">
    <property type="entry name" value="His_kinase_dom"/>
</dbReference>
<evidence type="ECO:0000259" key="24">
    <source>
        <dbReference type="PROSITE" id="PS50894"/>
    </source>
</evidence>
<evidence type="ECO:0000256" key="13">
    <source>
        <dbReference type="ARBA" id="ARBA00023136"/>
    </source>
</evidence>
<dbReference type="CDD" id="cd00088">
    <property type="entry name" value="HPT"/>
    <property type="match status" value="1"/>
</dbReference>
<dbReference type="AlphaFoldDB" id="A0A432WTR2"/>
<keyword evidence="18" id="KW-0175">Coiled coil</keyword>
<keyword evidence="7 20" id="KW-0812">Transmembrane</keyword>
<dbReference type="InterPro" id="IPR036097">
    <property type="entry name" value="HisK_dim/P_sf"/>
</dbReference>
<dbReference type="Gene3D" id="3.30.565.10">
    <property type="entry name" value="Histidine kinase-like ATPase, C-terminal domain"/>
    <property type="match status" value="1"/>
</dbReference>
<comment type="caution">
    <text evidence="25">The sequence shown here is derived from an EMBL/GenBank/DDBJ whole genome shotgun (WGS) entry which is preliminary data.</text>
</comment>
<dbReference type="Pfam" id="PF02518">
    <property type="entry name" value="HATPase_c"/>
    <property type="match status" value="1"/>
</dbReference>
<dbReference type="InterPro" id="IPR003661">
    <property type="entry name" value="HisK_dim/P_dom"/>
</dbReference>
<dbReference type="Proteomes" id="UP000286934">
    <property type="component" value="Unassembled WGS sequence"/>
</dbReference>
<feature type="domain" description="Response regulatory" evidence="22">
    <location>
        <begin position="475"/>
        <end position="597"/>
    </location>
</feature>
<keyword evidence="9 25" id="KW-0418">Kinase</keyword>
<evidence type="ECO:0000256" key="20">
    <source>
        <dbReference type="SAM" id="Phobius"/>
    </source>
</evidence>
<dbReference type="GO" id="GO:0005886">
    <property type="term" value="C:plasma membrane"/>
    <property type="evidence" value="ECO:0007669"/>
    <property type="project" value="UniProtKB-SubCell"/>
</dbReference>
<comment type="subunit">
    <text evidence="14">At low DSF concentrations, interacts with RpfF.</text>
</comment>
<dbReference type="GO" id="GO:0005524">
    <property type="term" value="F:ATP binding"/>
    <property type="evidence" value="ECO:0007669"/>
    <property type="project" value="UniProtKB-KW"/>
</dbReference>
<dbReference type="InterPro" id="IPR013656">
    <property type="entry name" value="PAS_4"/>
</dbReference>
<evidence type="ECO:0000259" key="23">
    <source>
        <dbReference type="PROSITE" id="PS50113"/>
    </source>
</evidence>
<feature type="domain" description="HPt" evidence="24">
    <location>
        <begin position="779"/>
        <end position="872"/>
    </location>
</feature>
<dbReference type="CDD" id="cd17546">
    <property type="entry name" value="REC_hyHK_CKI1_RcsC-like"/>
    <property type="match status" value="2"/>
</dbReference>
<dbReference type="SUPFAM" id="SSF47226">
    <property type="entry name" value="Histidine-containing phosphotransfer domain, HPT domain"/>
    <property type="match status" value="1"/>
</dbReference>
<dbReference type="OrthoDB" id="9810730at2"/>
<accession>A0A432WTR2</accession>
<dbReference type="InterPro" id="IPR036641">
    <property type="entry name" value="HPT_dom_sf"/>
</dbReference>
<dbReference type="CDD" id="cd16922">
    <property type="entry name" value="HATPase_EvgS-ArcB-TorS-like"/>
    <property type="match status" value="1"/>
</dbReference>
<organism evidence="25 26">
    <name type="scientific">Aliidiomarina shirensis</name>
    <dbReference type="NCBI Taxonomy" id="1048642"/>
    <lineage>
        <taxon>Bacteria</taxon>
        <taxon>Pseudomonadati</taxon>
        <taxon>Pseudomonadota</taxon>
        <taxon>Gammaproteobacteria</taxon>
        <taxon>Alteromonadales</taxon>
        <taxon>Idiomarinaceae</taxon>
        <taxon>Aliidiomarina</taxon>
    </lineage>
</organism>
<dbReference type="GO" id="GO:0000155">
    <property type="term" value="F:phosphorelay sensor kinase activity"/>
    <property type="evidence" value="ECO:0007669"/>
    <property type="project" value="InterPro"/>
</dbReference>
<dbReference type="Pfam" id="PF00072">
    <property type="entry name" value="Response_reg"/>
    <property type="match status" value="2"/>
</dbReference>
<keyword evidence="11 20" id="KW-1133">Transmembrane helix</keyword>
<comment type="catalytic activity">
    <reaction evidence="1">
        <text>ATP + protein L-histidine = ADP + protein N-phospho-L-histidine.</text>
        <dbReference type="EC" id="2.7.13.3"/>
    </reaction>
</comment>
<dbReference type="PROSITE" id="PS50110">
    <property type="entry name" value="RESPONSE_REGULATORY"/>
    <property type="match status" value="2"/>
</dbReference>
<feature type="modified residue" description="Phosphohistidine" evidence="16">
    <location>
        <position position="818"/>
    </location>
</feature>
<dbReference type="InterPro" id="IPR011006">
    <property type="entry name" value="CheY-like_superfamily"/>
</dbReference>
<dbReference type="PROSITE" id="PS50109">
    <property type="entry name" value="HIS_KIN"/>
    <property type="match status" value="1"/>
</dbReference>
<evidence type="ECO:0000256" key="4">
    <source>
        <dbReference type="ARBA" id="ARBA00022475"/>
    </source>
</evidence>
<feature type="transmembrane region" description="Helical" evidence="20">
    <location>
        <begin position="20"/>
        <end position="52"/>
    </location>
</feature>
<dbReference type="CDD" id="cd00130">
    <property type="entry name" value="PAS"/>
    <property type="match status" value="1"/>
</dbReference>
<evidence type="ECO:0000256" key="3">
    <source>
        <dbReference type="ARBA" id="ARBA00012438"/>
    </source>
</evidence>
<keyword evidence="4" id="KW-1003">Cell membrane</keyword>
<dbReference type="PROSITE" id="PS50894">
    <property type="entry name" value="HPT"/>
    <property type="match status" value="1"/>
</dbReference>
<gene>
    <name evidence="25" type="ORF">CWE13_04120</name>
</gene>
<evidence type="ECO:0000256" key="17">
    <source>
        <dbReference type="PROSITE-ProRule" id="PRU00169"/>
    </source>
</evidence>
<dbReference type="SUPFAM" id="SSF55874">
    <property type="entry name" value="ATPase domain of HSP90 chaperone/DNA topoisomerase II/histidine kinase"/>
    <property type="match status" value="1"/>
</dbReference>
<dbReference type="EC" id="2.7.13.3" evidence="3"/>
<feature type="domain" description="Response regulatory" evidence="22">
    <location>
        <begin position="621"/>
        <end position="737"/>
    </location>
</feature>
<evidence type="ECO:0000256" key="19">
    <source>
        <dbReference type="SAM" id="MobiDB-lite"/>
    </source>
</evidence>
<dbReference type="Pfam" id="PF00512">
    <property type="entry name" value="HisKA"/>
    <property type="match status" value="1"/>
</dbReference>
<keyword evidence="13 20" id="KW-0472">Membrane</keyword>
<comment type="subcellular location">
    <subcellularLocation>
        <location evidence="2">Cell membrane</location>
        <topology evidence="2">Multi-pass membrane protein</topology>
    </subcellularLocation>
</comment>
<evidence type="ECO:0000256" key="14">
    <source>
        <dbReference type="ARBA" id="ARBA00064003"/>
    </source>
</evidence>
<dbReference type="InterPro" id="IPR008207">
    <property type="entry name" value="Sig_transdc_His_kin_Hpt_dom"/>
</dbReference>
<keyword evidence="5 17" id="KW-0597">Phosphoprotein</keyword>
<dbReference type="SMART" id="SM00448">
    <property type="entry name" value="REC"/>
    <property type="match status" value="2"/>
</dbReference>
<feature type="region of interest" description="Disordered" evidence="19">
    <location>
        <begin position="876"/>
        <end position="904"/>
    </location>
</feature>
<keyword evidence="6" id="KW-0808">Transferase</keyword>
<evidence type="ECO:0000256" key="15">
    <source>
        <dbReference type="ARBA" id="ARBA00068150"/>
    </source>
</evidence>
<evidence type="ECO:0000256" key="16">
    <source>
        <dbReference type="PROSITE-ProRule" id="PRU00110"/>
    </source>
</evidence>
<evidence type="ECO:0000259" key="22">
    <source>
        <dbReference type="PROSITE" id="PS50110"/>
    </source>
</evidence>
<dbReference type="Gene3D" id="3.30.450.20">
    <property type="entry name" value="PAS domain"/>
    <property type="match status" value="1"/>
</dbReference>
<dbReference type="Gene3D" id="3.40.50.2300">
    <property type="match status" value="2"/>
</dbReference>
<keyword evidence="26" id="KW-1185">Reference proteome</keyword>
<dbReference type="FunFam" id="1.10.287.130:FF:000002">
    <property type="entry name" value="Two-component osmosensing histidine kinase"/>
    <property type="match status" value="1"/>
</dbReference>
<dbReference type="InterPro" id="IPR003594">
    <property type="entry name" value="HATPase_dom"/>
</dbReference>
<dbReference type="InterPro" id="IPR004358">
    <property type="entry name" value="Sig_transdc_His_kin-like_C"/>
</dbReference>
<evidence type="ECO:0000256" key="7">
    <source>
        <dbReference type="ARBA" id="ARBA00022692"/>
    </source>
</evidence>
<dbReference type="PROSITE" id="PS50113">
    <property type="entry name" value="PAC"/>
    <property type="match status" value="1"/>
</dbReference>
<evidence type="ECO:0000313" key="26">
    <source>
        <dbReference type="Proteomes" id="UP000286934"/>
    </source>
</evidence>
<dbReference type="EMBL" id="PIPP01000002">
    <property type="protein sequence ID" value="RUO37171.1"/>
    <property type="molecule type" value="Genomic_DNA"/>
</dbReference>
<dbReference type="FunFam" id="3.30.565.10:FF:000010">
    <property type="entry name" value="Sensor histidine kinase RcsC"/>
    <property type="match status" value="1"/>
</dbReference>
<sequence length="904" mass="100588">MKTKPRSRIWVLLHHSYWLWNILGCVAILFMPAPIPAIVAVILLIMALIYGWQTWRGYRESTLNTGSAKPEFFSTSSTQLLQQVFNDLPNRVYWRDKDLRFVGANPGFLRDFGLSSVQELHGLSDADLPLLAQNPELRARDEQTFIQQMPSCNQEMRIQLNLNDDSLEHVRWAEHSSVPLYDEYGEIIGILGSYYDISSIKRAAEEMSRARETAEEARAAAETANLAKSDFLANMSHEIRTPINAIVGMANLALKTELTDKQKRYVKVIDSSSQALLGVINDILDFSKIEANKLTIERIPFDLDEVLGTLADMFAYKAYDKGLEFIINLPANIPTMLMGDPLRLQQVLINLVSNAIKFTDDGEINVSCTLLDRSDDKVWLRIEVKDTGLGMTAEQTAKLFQAFTQADTSTTRKFGGTGLGLTISRRLVTLMQGDIGVSSSPNQGSNFFIELVLPLQESQDSSHHQLLMSQLRQVRVLAVDDNTSTREMLKETLRSYQMDAYTCHSGEQAIKQVIAAVEEGTPYQLMLIDWRLPGMDGLKLVERIKQKIPAEKQPKMILATGYYAEELAEKARQVGTDDFITKPYTTATLARVMTGAMFGSRKQQAAEANAQSIPEGLQGAPLLVVEDNEINQHVAREMLNGHGFNVDIAENGEIAVSMVQENQYAIVLMDIQMPVMDGYQAAEQIRQFYSYQQLPILAMTANAMSGDAEKSLAAGMQGHIPKPIDESLLLAQISKWAIPGPYEHCEKPAVEAKTPEAPHRYPQMRGIQLEQALSRINHNVELYTKLLDHLVSSYRGSAIKVSEFISRGQHDNARRYFHSLKGAAANLGLKALADKAASLENAVTERDVGLIADQISGLEALLDHAEQAAQDLRSLEADNLEADSLEADNLETDTTEANSKAPPE</sequence>
<dbReference type="InterPro" id="IPR035965">
    <property type="entry name" value="PAS-like_dom_sf"/>
</dbReference>
<dbReference type="InterPro" id="IPR001789">
    <property type="entry name" value="Sig_transdc_resp-reg_receiver"/>
</dbReference>
<keyword evidence="8" id="KW-0547">Nucleotide-binding</keyword>
<dbReference type="InterPro" id="IPR000700">
    <property type="entry name" value="PAS-assoc_C"/>
</dbReference>
<feature type="modified residue" description="4-aspartylphosphate" evidence="17">
    <location>
        <position position="529"/>
    </location>
</feature>
<evidence type="ECO:0000256" key="11">
    <source>
        <dbReference type="ARBA" id="ARBA00022989"/>
    </source>
</evidence>
<evidence type="ECO:0000256" key="10">
    <source>
        <dbReference type="ARBA" id="ARBA00022840"/>
    </source>
</evidence>
<reference evidence="26" key="1">
    <citation type="journal article" date="2018" name="Front. Microbiol.">
        <title>Genome-Based Analysis Reveals the Taxonomy and Diversity of the Family Idiomarinaceae.</title>
        <authorList>
            <person name="Liu Y."/>
            <person name="Lai Q."/>
            <person name="Shao Z."/>
        </authorList>
    </citation>
    <scope>NUCLEOTIDE SEQUENCE [LARGE SCALE GENOMIC DNA]</scope>
    <source>
        <strain evidence="26">AIS</strain>
    </source>
</reference>
<feature type="modified residue" description="4-aspartylphosphate" evidence="17">
    <location>
        <position position="670"/>
    </location>
</feature>
<dbReference type="PANTHER" id="PTHR45339:SF1">
    <property type="entry name" value="HYBRID SIGNAL TRANSDUCTION HISTIDINE KINASE J"/>
    <property type="match status" value="1"/>
</dbReference>
<evidence type="ECO:0000256" key="12">
    <source>
        <dbReference type="ARBA" id="ARBA00023012"/>
    </source>
</evidence>
<evidence type="ECO:0000256" key="8">
    <source>
        <dbReference type="ARBA" id="ARBA00022741"/>
    </source>
</evidence>
<feature type="compositionally biased region" description="Acidic residues" evidence="19">
    <location>
        <begin position="878"/>
        <end position="894"/>
    </location>
</feature>
<evidence type="ECO:0000313" key="25">
    <source>
        <dbReference type="EMBL" id="RUO37171.1"/>
    </source>
</evidence>
<dbReference type="SUPFAM" id="SSF55785">
    <property type="entry name" value="PYP-like sensor domain (PAS domain)"/>
    <property type="match status" value="1"/>
</dbReference>
<dbReference type="SUPFAM" id="SSF52172">
    <property type="entry name" value="CheY-like"/>
    <property type="match status" value="2"/>
</dbReference>
<keyword evidence="10" id="KW-0067">ATP-binding</keyword>
<protein>
    <recommendedName>
        <fullName evidence="15">Sensory/regulatory protein RpfC</fullName>
        <ecNumber evidence="3">2.7.13.3</ecNumber>
    </recommendedName>
</protein>
<dbReference type="SMART" id="SM00387">
    <property type="entry name" value="HATPase_c"/>
    <property type="match status" value="1"/>
</dbReference>
<dbReference type="SMART" id="SM00388">
    <property type="entry name" value="HisKA"/>
    <property type="match status" value="1"/>
</dbReference>
<feature type="domain" description="PAC" evidence="23">
    <location>
        <begin position="154"/>
        <end position="209"/>
    </location>
</feature>
<feature type="domain" description="Histidine kinase" evidence="21">
    <location>
        <begin position="234"/>
        <end position="455"/>
    </location>
</feature>
<dbReference type="RefSeq" id="WP_126806185.1">
    <property type="nucleotide sequence ID" value="NZ_PIPP01000002.1"/>
</dbReference>
<dbReference type="CDD" id="cd00082">
    <property type="entry name" value="HisKA"/>
    <property type="match status" value="1"/>
</dbReference>
<proteinExistence type="predicted"/>
<evidence type="ECO:0000256" key="5">
    <source>
        <dbReference type="ARBA" id="ARBA00022553"/>
    </source>
</evidence>
<evidence type="ECO:0000256" key="18">
    <source>
        <dbReference type="SAM" id="Coils"/>
    </source>
</evidence>
<dbReference type="SUPFAM" id="SSF47384">
    <property type="entry name" value="Homodimeric domain of signal transducing histidine kinase"/>
    <property type="match status" value="1"/>
</dbReference>
<name>A0A432WTR2_9GAMM</name>
<dbReference type="Pfam" id="PF08448">
    <property type="entry name" value="PAS_4"/>
    <property type="match status" value="1"/>
</dbReference>
<evidence type="ECO:0000256" key="1">
    <source>
        <dbReference type="ARBA" id="ARBA00000085"/>
    </source>
</evidence>
<feature type="coiled-coil region" evidence="18">
    <location>
        <begin position="197"/>
        <end position="227"/>
    </location>
</feature>
<dbReference type="Gene3D" id="1.20.120.160">
    <property type="entry name" value="HPT domain"/>
    <property type="match status" value="1"/>
</dbReference>
<evidence type="ECO:0000259" key="21">
    <source>
        <dbReference type="PROSITE" id="PS50109"/>
    </source>
</evidence>
<evidence type="ECO:0000256" key="6">
    <source>
        <dbReference type="ARBA" id="ARBA00022679"/>
    </source>
</evidence>
<keyword evidence="12" id="KW-0902">Two-component regulatory system</keyword>
<dbReference type="PANTHER" id="PTHR45339">
    <property type="entry name" value="HYBRID SIGNAL TRANSDUCTION HISTIDINE KINASE J"/>
    <property type="match status" value="1"/>
</dbReference>
<dbReference type="PRINTS" id="PR00344">
    <property type="entry name" value="BCTRLSENSOR"/>
</dbReference>
<dbReference type="InterPro" id="IPR000014">
    <property type="entry name" value="PAS"/>
</dbReference>
<evidence type="ECO:0000256" key="2">
    <source>
        <dbReference type="ARBA" id="ARBA00004651"/>
    </source>
</evidence>
<dbReference type="Pfam" id="PF01627">
    <property type="entry name" value="Hpt"/>
    <property type="match status" value="1"/>
</dbReference>
<evidence type="ECO:0000256" key="9">
    <source>
        <dbReference type="ARBA" id="ARBA00022777"/>
    </source>
</evidence>
<dbReference type="Gene3D" id="1.10.287.130">
    <property type="match status" value="1"/>
</dbReference>
<dbReference type="InterPro" id="IPR036890">
    <property type="entry name" value="HATPase_C_sf"/>
</dbReference>